<feature type="signal peptide" evidence="1">
    <location>
        <begin position="1"/>
        <end position="38"/>
    </location>
</feature>
<proteinExistence type="predicted"/>
<name>A0ABT1LVV8_9MICC</name>
<keyword evidence="3" id="KW-1185">Reference proteome</keyword>
<evidence type="ECO:0008006" key="4">
    <source>
        <dbReference type="Google" id="ProtNLM"/>
    </source>
</evidence>
<sequence>MNRPIQILPHVQPPRTRRKARIASVMAAALIISWGAPAANAYWQTLSSNNGGARADAILAVAAPTASASADAASVSWAQSTTAAGRPVSGYTVARYSSTTGGTKVAAGGGCAGTVAALGCSEAALPAGTWYYTVTPVLAAWAGPESARSGGVAGDSAAPIAPTVSAPGIVNTLNVSNVNVDVTAEAGASVRVTVADAPPVGTPQQTLTQNLTANGSVQTISFNLSTFSNGTIAYTAMATDAAGNESTPGAATSTKDTVAPTASFRLQTGPVAQKNVAGRADQDDQIIITFSEPMNPASICSAWTSPTPAVLKNAGIQVRIEPNRTLKVVVPSTVCPTFTLGTAVLGGAFSTGTTDLVFAGGGNNATALAWTSTATSSTLTITLGPDSGATRAVVSGAVQSTFTSVEGPKDANGNPISLSPILGAASNF</sequence>
<reference evidence="2 3" key="1">
    <citation type="submission" date="2022-06" db="EMBL/GenBank/DDBJ databases">
        <title>Pseudarthrobacter sp. strain RMG13 Genome sequencing and assembly.</title>
        <authorList>
            <person name="Kim I."/>
        </authorList>
    </citation>
    <scope>NUCLEOTIDE SEQUENCE [LARGE SCALE GENOMIC DNA]</scope>
    <source>
        <strain evidence="2 3">RMG13</strain>
    </source>
</reference>
<comment type="caution">
    <text evidence="2">The sequence shown here is derived from an EMBL/GenBank/DDBJ whole genome shotgun (WGS) entry which is preliminary data.</text>
</comment>
<evidence type="ECO:0000313" key="3">
    <source>
        <dbReference type="Proteomes" id="UP001524318"/>
    </source>
</evidence>
<dbReference type="Gene3D" id="2.60.40.10">
    <property type="entry name" value="Immunoglobulins"/>
    <property type="match status" value="1"/>
</dbReference>
<feature type="chain" id="PRO_5046979011" description="Bacterial Ig-like domain-containing protein" evidence="1">
    <location>
        <begin position="39"/>
        <end position="428"/>
    </location>
</feature>
<evidence type="ECO:0000256" key="1">
    <source>
        <dbReference type="SAM" id="SignalP"/>
    </source>
</evidence>
<evidence type="ECO:0000313" key="2">
    <source>
        <dbReference type="EMBL" id="MCP9001768.1"/>
    </source>
</evidence>
<accession>A0ABT1LVV8</accession>
<keyword evidence="1" id="KW-0732">Signal</keyword>
<protein>
    <recommendedName>
        <fullName evidence="4">Bacterial Ig-like domain-containing protein</fullName>
    </recommendedName>
</protein>
<dbReference type="InterPro" id="IPR013783">
    <property type="entry name" value="Ig-like_fold"/>
</dbReference>
<dbReference type="RefSeq" id="WP_254752738.1">
    <property type="nucleotide sequence ID" value="NZ_JANCLV010000019.1"/>
</dbReference>
<dbReference type="Proteomes" id="UP001524318">
    <property type="component" value="Unassembled WGS sequence"/>
</dbReference>
<dbReference type="EMBL" id="JANCLV010000019">
    <property type="protein sequence ID" value="MCP9001768.1"/>
    <property type="molecule type" value="Genomic_DNA"/>
</dbReference>
<gene>
    <name evidence="2" type="ORF">NFC73_18850</name>
</gene>
<organism evidence="2 3">
    <name type="scientific">Pseudarthrobacter humi</name>
    <dbReference type="NCBI Taxonomy" id="2952523"/>
    <lineage>
        <taxon>Bacteria</taxon>
        <taxon>Bacillati</taxon>
        <taxon>Actinomycetota</taxon>
        <taxon>Actinomycetes</taxon>
        <taxon>Micrococcales</taxon>
        <taxon>Micrococcaceae</taxon>
        <taxon>Pseudarthrobacter</taxon>
    </lineage>
</organism>